<gene>
    <name evidence="2" type="ORF">PMACD_LOCUS13659</name>
</gene>
<protein>
    <recommendedName>
        <fullName evidence="1">DUF4817 domain-containing protein</fullName>
    </recommendedName>
</protein>
<sequence>MATYTTQEYANMHLIYGECLCNASEAARRYRERYPNADRYPDHRVFTNVHRLLFSEGRLPNQVHGEGRMSLTTLRGS</sequence>
<evidence type="ECO:0000313" key="2">
    <source>
        <dbReference type="EMBL" id="CAF4928620.1"/>
    </source>
</evidence>
<dbReference type="OrthoDB" id="6930172at2759"/>
<dbReference type="Proteomes" id="UP000663880">
    <property type="component" value="Unassembled WGS sequence"/>
</dbReference>
<feature type="domain" description="DUF4817" evidence="1">
    <location>
        <begin position="5"/>
        <end position="53"/>
    </location>
</feature>
<dbReference type="Pfam" id="PF16087">
    <property type="entry name" value="DUF4817"/>
    <property type="match status" value="1"/>
</dbReference>
<name>A0A821WQA6_9NEOP</name>
<proteinExistence type="predicted"/>
<reference evidence="2" key="1">
    <citation type="submission" date="2021-02" db="EMBL/GenBank/DDBJ databases">
        <authorList>
            <person name="Steward A R."/>
        </authorList>
    </citation>
    <scope>NUCLEOTIDE SEQUENCE</scope>
</reference>
<keyword evidence="3" id="KW-1185">Reference proteome</keyword>
<dbReference type="EMBL" id="CAJOBZ010000062">
    <property type="protein sequence ID" value="CAF4928620.1"/>
    <property type="molecule type" value="Genomic_DNA"/>
</dbReference>
<evidence type="ECO:0000313" key="3">
    <source>
        <dbReference type="Proteomes" id="UP000663880"/>
    </source>
</evidence>
<accession>A0A821WQA6</accession>
<dbReference type="InterPro" id="IPR032135">
    <property type="entry name" value="DUF4817"/>
</dbReference>
<organism evidence="2 3">
    <name type="scientific">Pieris macdunnoughi</name>
    <dbReference type="NCBI Taxonomy" id="345717"/>
    <lineage>
        <taxon>Eukaryota</taxon>
        <taxon>Metazoa</taxon>
        <taxon>Ecdysozoa</taxon>
        <taxon>Arthropoda</taxon>
        <taxon>Hexapoda</taxon>
        <taxon>Insecta</taxon>
        <taxon>Pterygota</taxon>
        <taxon>Neoptera</taxon>
        <taxon>Endopterygota</taxon>
        <taxon>Lepidoptera</taxon>
        <taxon>Glossata</taxon>
        <taxon>Ditrysia</taxon>
        <taxon>Papilionoidea</taxon>
        <taxon>Pieridae</taxon>
        <taxon>Pierinae</taxon>
        <taxon>Pieris</taxon>
    </lineage>
</organism>
<dbReference type="AlphaFoldDB" id="A0A821WQA6"/>
<comment type="caution">
    <text evidence="2">The sequence shown here is derived from an EMBL/GenBank/DDBJ whole genome shotgun (WGS) entry which is preliminary data.</text>
</comment>
<evidence type="ECO:0000259" key="1">
    <source>
        <dbReference type="Pfam" id="PF16087"/>
    </source>
</evidence>